<sequence length="423" mass="48735">MADSNEDETNEIPSKVMASLNTLLDSKFGNKNYTYKIELVGKKGDNYMGIVYRIDVCATNLEKRNMKLILKVPPQNPLRRNQFFARPGFLREALAYDHFLPLAYEFQTAKDLKACSIFCEYPKCHFTMTEEFNEAICMNDLQETGYYMHDRFEALTYEHVALVMVIYGKLHATSLAMKDQTPEKLTTLKQIVDIFVQRKDDPQLNDYFESLKKSALRSLDQKRDSDYWCKLTSYFQQGTFYELMLKLLNVNGSEPYAVVCHGDCWINNILFKYENGKVTDACLLDWQIMRYGSPIIDLMYFLMSCTTQEFRHQHFNEMINIYHTSAAEHITKLGSDPKVLYPRQELEKQLKTKGAIGLLFAMIVLPILTTKSEDVPDLEELSEKVSAGKSTDAMEAGFVGAKSAIFNQRMRGIICDTIDWGLI</sequence>
<protein>
    <recommendedName>
        <fullName evidence="1">CHK kinase-like domain-containing protein</fullName>
    </recommendedName>
</protein>
<name>A0A1I8P5D0_STOCA</name>
<reference evidence="2" key="2">
    <citation type="submission" date="2020-05" db="UniProtKB">
        <authorList>
            <consortium name="EnsemblMetazoa"/>
        </authorList>
    </citation>
    <scope>IDENTIFICATION</scope>
    <source>
        <strain evidence="2">USDA</strain>
    </source>
</reference>
<proteinExistence type="predicted"/>
<dbReference type="Pfam" id="PF02958">
    <property type="entry name" value="EcKL"/>
    <property type="match status" value="1"/>
</dbReference>
<dbReference type="PANTHER" id="PTHR11012:SF54">
    <property type="entry name" value="CHK KINASE-LIKE DOMAIN-CONTAINING PROTEIN"/>
    <property type="match status" value="1"/>
</dbReference>
<dbReference type="EnsemblMetazoa" id="SCAU004924-RB">
    <property type="protein sequence ID" value="SCAU004924-PB"/>
    <property type="gene ID" value="SCAU004924"/>
</dbReference>
<gene>
    <name evidence="2" type="primary">106080772</name>
</gene>
<evidence type="ECO:0000259" key="1">
    <source>
        <dbReference type="SMART" id="SM00587"/>
    </source>
</evidence>
<dbReference type="InterPro" id="IPR015897">
    <property type="entry name" value="CHK_kinase-like"/>
</dbReference>
<dbReference type="AlphaFoldDB" id="A0A1I8P5D0"/>
<organism evidence="2 3">
    <name type="scientific">Stomoxys calcitrans</name>
    <name type="common">Stable fly</name>
    <name type="synonym">Conops calcitrans</name>
    <dbReference type="NCBI Taxonomy" id="35570"/>
    <lineage>
        <taxon>Eukaryota</taxon>
        <taxon>Metazoa</taxon>
        <taxon>Ecdysozoa</taxon>
        <taxon>Arthropoda</taxon>
        <taxon>Hexapoda</taxon>
        <taxon>Insecta</taxon>
        <taxon>Pterygota</taxon>
        <taxon>Neoptera</taxon>
        <taxon>Endopterygota</taxon>
        <taxon>Diptera</taxon>
        <taxon>Brachycera</taxon>
        <taxon>Muscomorpha</taxon>
        <taxon>Muscoidea</taxon>
        <taxon>Muscidae</taxon>
        <taxon>Stomoxys</taxon>
    </lineage>
</organism>
<dbReference type="SMART" id="SM00587">
    <property type="entry name" value="CHK"/>
    <property type="match status" value="1"/>
</dbReference>
<keyword evidence="3" id="KW-1185">Reference proteome</keyword>
<dbReference type="SUPFAM" id="SSF56112">
    <property type="entry name" value="Protein kinase-like (PK-like)"/>
    <property type="match status" value="1"/>
</dbReference>
<dbReference type="STRING" id="35570.A0A1I8P5D0"/>
<dbReference type="KEGG" id="scac:106080772"/>
<dbReference type="InterPro" id="IPR004119">
    <property type="entry name" value="EcKL"/>
</dbReference>
<accession>A0A1I8P5D0</accession>
<reference evidence="3" key="1">
    <citation type="submission" date="2015-05" db="EMBL/GenBank/DDBJ databases">
        <authorList>
            <person name="Wilson R.K."/>
            <person name="Warren W.C."/>
            <person name="Olafson P."/>
        </authorList>
    </citation>
    <scope>NUCLEOTIDE SEQUENCE [LARGE SCALE GENOMIC DNA]</scope>
    <source>
        <strain evidence="3">USDA</strain>
    </source>
</reference>
<dbReference type="PANTHER" id="PTHR11012">
    <property type="entry name" value="PROTEIN KINASE-LIKE DOMAIN-CONTAINING"/>
    <property type="match status" value="1"/>
</dbReference>
<feature type="domain" description="CHK kinase-like" evidence="1">
    <location>
        <begin position="136"/>
        <end position="332"/>
    </location>
</feature>
<dbReference type="InterPro" id="IPR011009">
    <property type="entry name" value="Kinase-like_dom_sf"/>
</dbReference>
<dbReference type="VEuPathDB" id="VectorBase:SCAU004924"/>
<dbReference type="EnsemblMetazoa" id="SCAU004924-RA">
    <property type="protein sequence ID" value="SCAU004924-PA"/>
    <property type="gene ID" value="SCAU004924"/>
</dbReference>
<dbReference type="OrthoDB" id="190089at2759"/>
<dbReference type="Gene3D" id="3.90.1200.10">
    <property type="match status" value="1"/>
</dbReference>
<dbReference type="Proteomes" id="UP000095300">
    <property type="component" value="Unassembled WGS sequence"/>
</dbReference>
<dbReference type="EnsemblMetazoa" id="SCAU004924-RC">
    <property type="protein sequence ID" value="SCAU004924-PC"/>
    <property type="gene ID" value="SCAU004924"/>
</dbReference>
<evidence type="ECO:0000313" key="3">
    <source>
        <dbReference type="Proteomes" id="UP000095300"/>
    </source>
</evidence>
<evidence type="ECO:0000313" key="2">
    <source>
        <dbReference type="EnsemblMetazoa" id="SCAU004924-PA"/>
    </source>
</evidence>